<evidence type="ECO:0000313" key="3">
    <source>
        <dbReference type="EMBL" id="NNH73214.1"/>
    </source>
</evidence>
<keyword evidence="2" id="KW-0472">Membrane</keyword>
<organism evidence="3 4">
    <name type="scientific">Nocardia uniformis</name>
    <dbReference type="NCBI Taxonomy" id="53432"/>
    <lineage>
        <taxon>Bacteria</taxon>
        <taxon>Bacillati</taxon>
        <taxon>Actinomycetota</taxon>
        <taxon>Actinomycetes</taxon>
        <taxon>Mycobacteriales</taxon>
        <taxon>Nocardiaceae</taxon>
        <taxon>Nocardia</taxon>
    </lineage>
</organism>
<dbReference type="Proteomes" id="UP000586827">
    <property type="component" value="Unassembled WGS sequence"/>
</dbReference>
<reference evidence="3 4" key="1">
    <citation type="submission" date="2020-05" db="EMBL/GenBank/DDBJ databases">
        <title>MicrobeNet Type strains.</title>
        <authorList>
            <person name="Nicholson A.C."/>
        </authorList>
    </citation>
    <scope>NUCLEOTIDE SEQUENCE [LARGE SCALE GENOMIC DNA]</scope>
    <source>
        <strain evidence="3 4">JCM 3224</strain>
    </source>
</reference>
<keyword evidence="1" id="KW-0175">Coiled coil</keyword>
<accession>A0A849C3E8</accession>
<dbReference type="RefSeq" id="WP_157553383.1">
    <property type="nucleotide sequence ID" value="NZ_JABELX010000009.1"/>
</dbReference>
<name>A0A849C3E8_9NOCA</name>
<feature type="coiled-coil region" evidence="1">
    <location>
        <begin position="235"/>
        <end position="288"/>
    </location>
</feature>
<comment type="caution">
    <text evidence="3">The sequence shown here is derived from an EMBL/GenBank/DDBJ whole genome shotgun (WGS) entry which is preliminary data.</text>
</comment>
<evidence type="ECO:0000313" key="4">
    <source>
        <dbReference type="Proteomes" id="UP000586827"/>
    </source>
</evidence>
<sequence length="329" mass="34483">MVDYTVDRAWVTYVDEHALPARLRQTLATRRDAGSAPIHQGAGRARGLSGNRAAWYALGAVLLVPLLIVGSGPLWYPMVGLAATALGAIAVTQLVARGAARPDTTLSAADRRKIAAATRRLFLPDLAEDAPLPPDTTEGFPVAELIARAIALRGGIADSPAWQSSYLDSHRMRLDLDSELDQIIGHALWLHSAAGQLDAPVGGSMTTAAAARGIESSRASLSRAWTALVSRVGALAAYRAHLGELETELGNAEIAGRTVGVELDIAELEAATANAEQAVEHIDGLRDEAAALALAINEIIDALNGDLDTLAALGVPGPNEDKAEMEHTK</sequence>
<protein>
    <submittedName>
        <fullName evidence="3">Uncharacterized protein</fullName>
    </submittedName>
</protein>
<keyword evidence="2" id="KW-0812">Transmembrane</keyword>
<keyword evidence="4" id="KW-1185">Reference proteome</keyword>
<evidence type="ECO:0000256" key="1">
    <source>
        <dbReference type="SAM" id="Coils"/>
    </source>
</evidence>
<keyword evidence="2" id="KW-1133">Transmembrane helix</keyword>
<proteinExistence type="predicted"/>
<dbReference type="EMBL" id="JABELX010000009">
    <property type="protein sequence ID" value="NNH73214.1"/>
    <property type="molecule type" value="Genomic_DNA"/>
</dbReference>
<evidence type="ECO:0000256" key="2">
    <source>
        <dbReference type="SAM" id="Phobius"/>
    </source>
</evidence>
<dbReference type="AlphaFoldDB" id="A0A849C3E8"/>
<gene>
    <name evidence="3" type="ORF">HLB23_25720</name>
</gene>
<feature type="transmembrane region" description="Helical" evidence="2">
    <location>
        <begin position="53"/>
        <end position="69"/>
    </location>
</feature>